<accession>A0AAV3NP31</accession>
<gene>
    <name evidence="1" type="ORF">LIER_02349</name>
</gene>
<evidence type="ECO:0000313" key="1">
    <source>
        <dbReference type="EMBL" id="GAA0141134.1"/>
    </source>
</evidence>
<reference evidence="1 2" key="1">
    <citation type="submission" date="2024-01" db="EMBL/GenBank/DDBJ databases">
        <title>The complete chloroplast genome sequence of Lithospermum erythrorhizon: insights into the phylogenetic relationship among Boraginaceae species and the maternal lineages of purple gromwells.</title>
        <authorList>
            <person name="Okada T."/>
            <person name="Watanabe K."/>
        </authorList>
    </citation>
    <scope>NUCLEOTIDE SEQUENCE [LARGE SCALE GENOMIC DNA]</scope>
</reference>
<organism evidence="1 2">
    <name type="scientific">Lithospermum erythrorhizon</name>
    <name type="common">Purple gromwell</name>
    <name type="synonym">Lithospermum officinale var. erythrorhizon</name>
    <dbReference type="NCBI Taxonomy" id="34254"/>
    <lineage>
        <taxon>Eukaryota</taxon>
        <taxon>Viridiplantae</taxon>
        <taxon>Streptophyta</taxon>
        <taxon>Embryophyta</taxon>
        <taxon>Tracheophyta</taxon>
        <taxon>Spermatophyta</taxon>
        <taxon>Magnoliopsida</taxon>
        <taxon>eudicotyledons</taxon>
        <taxon>Gunneridae</taxon>
        <taxon>Pentapetalae</taxon>
        <taxon>asterids</taxon>
        <taxon>lamiids</taxon>
        <taxon>Boraginales</taxon>
        <taxon>Boraginaceae</taxon>
        <taxon>Boraginoideae</taxon>
        <taxon>Lithospermeae</taxon>
        <taxon>Lithospermum</taxon>
    </lineage>
</organism>
<dbReference type="Proteomes" id="UP001454036">
    <property type="component" value="Unassembled WGS sequence"/>
</dbReference>
<name>A0AAV3NP31_LITER</name>
<comment type="caution">
    <text evidence="1">The sequence shown here is derived from an EMBL/GenBank/DDBJ whole genome shotgun (WGS) entry which is preliminary data.</text>
</comment>
<protein>
    <submittedName>
        <fullName evidence="1">Uncharacterized protein</fullName>
    </submittedName>
</protein>
<sequence length="76" mass="8575">MEATLEGIRTTDGLEELVESSDTGRALLFRHFFRALERTIRVVHAKLEEAELQVSSSIWDAVRGDVSSPDPLTRDF</sequence>
<dbReference type="AlphaFoldDB" id="A0AAV3NP31"/>
<evidence type="ECO:0000313" key="2">
    <source>
        <dbReference type="Proteomes" id="UP001454036"/>
    </source>
</evidence>
<proteinExistence type="predicted"/>
<dbReference type="EMBL" id="BAABME010000252">
    <property type="protein sequence ID" value="GAA0141134.1"/>
    <property type="molecule type" value="Genomic_DNA"/>
</dbReference>
<keyword evidence="2" id="KW-1185">Reference proteome</keyword>